<dbReference type="SUPFAM" id="SSF58104">
    <property type="entry name" value="Methyl-accepting chemotaxis protein (MCP) signaling domain"/>
    <property type="match status" value="1"/>
</dbReference>
<name>A0A518F0U1_9BACT</name>
<sequence length="288" mass="30636">MPQAPDQNFHAVVGVEVEKVLQDSEYATLALGANLSEIVAKAEEFVEQLQGSVGVIGSSGEGSISHTLDLQTAATDAFVRDLGVVIADNSNIADRVIETTGNVSEAAQAVSDVASAARMLCFNTKIEAGRLGDLGRPFIVIADQMRELSEAIAQSNDRISLLTAALTPLLKEVKSSVHSLQGRTSEFTVQNGEHREAIQTMSRKLQNATADTIAAGDEKLAEIIARSGDSLVALQTQDIVSQRLRKILTLVASLADNADAKHPQDIGFLSEELPPSEDSLNAGEMELF</sequence>
<dbReference type="Gene3D" id="1.10.287.950">
    <property type="entry name" value="Methyl-accepting chemotaxis protein"/>
    <property type="match status" value="1"/>
</dbReference>
<dbReference type="InterPro" id="IPR004089">
    <property type="entry name" value="MCPsignal_dom"/>
</dbReference>
<evidence type="ECO:0000313" key="5">
    <source>
        <dbReference type="Proteomes" id="UP000320390"/>
    </source>
</evidence>
<dbReference type="EMBL" id="CP036434">
    <property type="protein sequence ID" value="QDV09956.1"/>
    <property type="molecule type" value="Genomic_DNA"/>
</dbReference>
<dbReference type="PROSITE" id="PS50111">
    <property type="entry name" value="CHEMOTAXIS_TRANSDUC_2"/>
    <property type="match status" value="1"/>
</dbReference>
<protein>
    <submittedName>
        <fullName evidence="4">Methyl-accepting chemotaxis protein McpC</fullName>
    </submittedName>
</protein>
<dbReference type="RefSeq" id="WP_145205275.1">
    <property type="nucleotide sequence ID" value="NZ_CP036434.1"/>
</dbReference>
<organism evidence="4 5">
    <name type="scientific">Saltatorellus ferox</name>
    <dbReference type="NCBI Taxonomy" id="2528018"/>
    <lineage>
        <taxon>Bacteria</taxon>
        <taxon>Pseudomonadati</taxon>
        <taxon>Planctomycetota</taxon>
        <taxon>Planctomycetia</taxon>
        <taxon>Planctomycetia incertae sedis</taxon>
        <taxon>Saltatorellus</taxon>
    </lineage>
</organism>
<dbReference type="GO" id="GO:0016020">
    <property type="term" value="C:membrane"/>
    <property type="evidence" value="ECO:0007669"/>
    <property type="project" value="InterPro"/>
</dbReference>
<dbReference type="AlphaFoldDB" id="A0A518F0U1"/>
<dbReference type="Pfam" id="PF00015">
    <property type="entry name" value="MCPsignal"/>
    <property type="match status" value="1"/>
</dbReference>
<feature type="domain" description="Methyl-accepting transducer" evidence="3">
    <location>
        <begin position="46"/>
        <end position="162"/>
    </location>
</feature>
<gene>
    <name evidence="4" type="primary">mcpC</name>
    <name evidence="4" type="ORF">Poly30_55170</name>
</gene>
<feature type="region of interest" description="Disordered" evidence="2">
    <location>
        <begin position="268"/>
        <end position="288"/>
    </location>
</feature>
<evidence type="ECO:0000256" key="1">
    <source>
        <dbReference type="PROSITE-ProRule" id="PRU00284"/>
    </source>
</evidence>
<keyword evidence="1" id="KW-0807">Transducer</keyword>
<dbReference type="Proteomes" id="UP000320390">
    <property type="component" value="Chromosome"/>
</dbReference>
<reference evidence="4 5" key="1">
    <citation type="submission" date="2019-02" db="EMBL/GenBank/DDBJ databases">
        <title>Deep-cultivation of Planctomycetes and their phenomic and genomic characterization uncovers novel biology.</title>
        <authorList>
            <person name="Wiegand S."/>
            <person name="Jogler M."/>
            <person name="Boedeker C."/>
            <person name="Pinto D."/>
            <person name="Vollmers J."/>
            <person name="Rivas-Marin E."/>
            <person name="Kohn T."/>
            <person name="Peeters S.H."/>
            <person name="Heuer A."/>
            <person name="Rast P."/>
            <person name="Oberbeckmann S."/>
            <person name="Bunk B."/>
            <person name="Jeske O."/>
            <person name="Meyerdierks A."/>
            <person name="Storesund J.E."/>
            <person name="Kallscheuer N."/>
            <person name="Luecker S."/>
            <person name="Lage O.M."/>
            <person name="Pohl T."/>
            <person name="Merkel B.J."/>
            <person name="Hornburger P."/>
            <person name="Mueller R.-W."/>
            <person name="Bruemmer F."/>
            <person name="Labrenz M."/>
            <person name="Spormann A.M."/>
            <person name="Op den Camp H."/>
            <person name="Overmann J."/>
            <person name="Amann R."/>
            <person name="Jetten M.S.M."/>
            <person name="Mascher T."/>
            <person name="Medema M.H."/>
            <person name="Devos D.P."/>
            <person name="Kaster A.-K."/>
            <person name="Ovreas L."/>
            <person name="Rohde M."/>
            <person name="Galperin M.Y."/>
            <person name="Jogler C."/>
        </authorList>
    </citation>
    <scope>NUCLEOTIDE SEQUENCE [LARGE SCALE GENOMIC DNA]</scope>
    <source>
        <strain evidence="4 5">Poly30</strain>
    </source>
</reference>
<evidence type="ECO:0000256" key="2">
    <source>
        <dbReference type="SAM" id="MobiDB-lite"/>
    </source>
</evidence>
<dbReference type="OrthoDB" id="419276at2"/>
<dbReference type="GO" id="GO:0007165">
    <property type="term" value="P:signal transduction"/>
    <property type="evidence" value="ECO:0007669"/>
    <property type="project" value="UniProtKB-KW"/>
</dbReference>
<evidence type="ECO:0000313" key="4">
    <source>
        <dbReference type="EMBL" id="QDV09956.1"/>
    </source>
</evidence>
<keyword evidence="5" id="KW-1185">Reference proteome</keyword>
<accession>A0A518F0U1</accession>
<evidence type="ECO:0000259" key="3">
    <source>
        <dbReference type="PROSITE" id="PS50111"/>
    </source>
</evidence>
<proteinExistence type="predicted"/>